<comment type="caution">
    <text evidence="1">The sequence shown here is derived from an EMBL/GenBank/DDBJ whole genome shotgun (WGS) entry which is preliminary data.</text>
</comment>
<feature type="non-terminal residue" evidence="1">
    <location>
        <position position="1"/>
    </location>
</feature>
<dbReference type="EMBL" id="LJSX01000003">
    <property type="protein sequence ID" value="KPQ12280.1"/>
    <property type="molecule type" value="Genomic_DNA"/>
</dbReference>
<protein>
    <submittedName>
        <fullName evidence="1">Uncharacterized protein</fullName>
    </submittedName>
</protein>
<evidence type="ECO:0000313" key="2">
    <source>
        <dbReference type="EMBL" id="KPQ12280.1"/>
    </source>
</evidence>
<accession>A0A0P7Y5V8</accession>
<dbReference type="EMBL" id="LJSX01000024">
    <property type="protein sequence ID" value="KPQ09616.1"/>
    <property type="molecule type" value="Genomic_DNA"/>
</dbReference>
<evidence type="ECO:0000313" key="3">
    <source>
        <dbReference type="Proteomes" id="UP000050497"/>
    </source>
</evidence>
<organism evidence="1 3">
    <name type="scientific">Saliniramus fredricksonii</name>
    <dbReference type="NCBI Taxonomy" id="1653334"/>
    <lineage>
        <taxon>Bacteria</taxon>
        <taxon>Pseudomonadati</taxon>
        <taxon>Pseudomonadota</taxon>
        <taxon>Alphaproteobacteria</taxon>
        <taxon>Hyphomicrobiales</taxon>
        <taxon>Salinarimonadaceae</taxon>
        <taxon>Saliniramus</taxon>
    </lineage>
</organism>
<reference evidence="1 3" key="1">
    <citation type="submission" date="2015-09" db="EMBL/GenBank/DDBJ databases">
        <title>Identification and resolution of microdiversity through metagenomic sequencing of parallel consortia.</title>
        <authorList>
            <person name="Nelson W.C."/>
            <person name="Romine M.F."/>
            <person name="Lindemann S.R."/>
        </authorList>
    </citation>
    <scope>NUCLEOTIDE SEQUENCE [LARGE SCALE GENOMIC DNA]</scope>
    <source>
        <strain evidence="1">HL-109</strain>
    </source>
</reference>
<name>A0A0P7Y5V8_9HYPH</name>
<sequence>LRETARFGVSTQILRYFNGLRYIRQTSVHNAG</sequence>
<evidence type="ECO:0000313" key="1">
    <source>
        <dbReference type="EMBL" id="KPQ09616.1"/>
    </source>
</evidence>
<dbReference type="AlphaFoldDB" id="A0A0P7Y5V8"/>
<gene>
    <name evidence="2" type="ORF">HLUCCO17_03680</name>
    <name evidence="1" type="ORF">HLUCCO17_13865</name>
</gene>
<proteinExistence type="predicted"/>
<dbReference type="Proteomes" id="UP000050497">
    <property type="component" value="Unassembled WGS sequence"/>
</dbReference>